<organism evidence="2 3">
    <name type="scientific">Rhizobium meliloti (strain 1021)</name>
    <name type="common">Ensifer meliloti</name>
    <name type="synonym">Sinorhizobium meliloti</name>
    <dbReference type="NCBI Taxonomy" id="266834"/>
    <lineage>
        <taxon>Bacteria</taxon>
        <taxon>Pseudomonadati</taxon>
        <taxon>Pseudomonadota</taxon>
        <taxon>Alphaproteobacteria</taxon>
        <taxon>Hyphomicrobiales</taxon>
        <taxon>Rhizobiaceae</taxon>
        <taxon>Sinorhizobium/Ensifer group</taxon>
        <taxon>Sinorhizobium</taxon>
    </lineage>
</organism>
<feature type="compositionally biased region" description="Low complexity" evidence="1">
    <location>
        <begin position="7"/>
        <end position="20"/>
    </location>
</feature>
<dbReference type="KEGG" id="sme:SMa0983"/>
<feature type="region of interest" description="Disordered" evidence="1">
    <location>
        <begin position="1"/>
        <end position="64"/>
    </location>
</feature>
<proteinExistence type="predicted"/>
<keyword evidence="2" id="KW-0614">Plasmid</keyword>
<evidence type="ECO:0000256" key="1">
    <source>
        <dbReference type="SAM" id="MobiDB-lite"/>
    </source>
</evidence>
<dbReference type="AlphaFoldDB" id="Q92ZF6"/>
<evidence type="ECO:0000313" key="2">
    <source>
        <dbReference type="EMBL" id="AAK65188.1"/>
    </source>
</evidence>
<dbReference type="PIR" id="B95328">
    <property type="entry name" value="B95328"/>
</dbReference>
<dbReference type="EMBL" id="AE006469">
    <property type="protein sequence ID" value="AAK65188.1"/>
    <property type="molecule type" value="Genomic_DNA"/>
</dbReference>
<dbReference type="Proteomes" id="UP000001976">
    <property type="component" value="Plasmid pSymA"/>
</dbReference>
<name>Q92ZF6_RHIME</name>
<dbReference type="HOGENOM" id="CLU_2013442_0_0_5"/>
<keyword evidence="3" id="KW-1185">Reference proteome</keyword>
<reference evidence="3" key="2">
    <citation type="journal article" date="2001" name="Science">
        <title>The composite genome of the legume symbiont Sinorhizobium meliloti.</title>
        <authorList>
            <person name="Galibert F."/>
            <person name="Finan T.M."/>
            <person name="Long S.R."/>
            <person name="Puehler A."/>
            <person name="Abola P."/>
            <person name="Ampe F."/>
            <person name="Barloy-Hubler F."/>
            <person name="Barnett M.J."/>
            <person name="Becker A."/>
            <person name="Boistard P."/>
            <person name="Bothe G."/>
            <person name="Boutry M."/>
            <person name="Bowser L."/>
            <person name="Buhrmester J."/>
            <person name="Cadieu E."/>
            <person name="Capela D."/>
            <person name="Chain P."/>
            <person name="Cowie A."/>
            <person name="Davis R.W."/>
            <person name="Dreano S."/>
            <person name="Federspiel N.A."/>
            <person name="Fisher R.F."/>
            <person name="Gloux S."/>
            <person name="Godrie T."/>
            <person name="Goffeau A."/>
            <person name="Golding B."/>
            <person name="Gouzy J."/>
            <person name="Gurjal M."/>
            <person name="Hernandez-Lucas I."/>
            <person name="Hong A."/>
            <person name="Huizar L."/>
            <person name="Hyman R.W."/>
            <person name="Jones T."/>
            <person name="Kahn D."/>
            <person name="Kahn M.L."/>
            <person name="Kalman S."/>
            <person name="Keating D.H."/>
            <person name="Kiss E."/>
            <person name="Komp C."/>
            <person name="Lelaure V."/>
            <person name="Masuy D."/>
            <person name="Palm C."/>
            <person name="Peck M.C."/>
            <person name="Pohl T.M."/>
            <person name="Portetelle D."/>
            <person name="Purnelle B."/>
            <person name="Ramsperger U."/>
            <person name="Surzycki R."/>
            <person name="Thebault P."/>
            <person name="Vandenbol M."/>
            <person name="Vorhoelter F.J."/>
            <person name="Weidner S."/>
            <person name="Wells D.H."/>
            <person name="Wong K."/>
            <person name="Yeh K.-C."/>
            <person name="Batut J."/>
        </authorList>
    </citation>
    <scope>NUCLEOTIDE SEQUENCE [LARGE SCALE GENOMIC DNA]</scope>
    <source>
        <strain evidence="3">1021</strain>
        <plasmid evidence="3">Plasmid pSymA</plasmid>
    </source>
</reference>
<sequence>MQAASTKGSSPSRSKIRSGSDVPMIMPNSTFPRATARRPSNGGPSQHSMQRPRQRRLNLRGLSDQALEIQPMGMYMHMYIQRRARCPNSDTTNHHRQGKPSSSEIIEVRLYVSPLILSFPAIG</sequence>
<accession>Q92ZF6</accession>
<dbReference type="EnsemblBacteria" id="AAK65188">
    <property type="protein sequence ID" value="AAK65188"/>
    <property type="gene ID" value="SMa0983"/>
</dbReference>
<reference evidence="2 3" key="1">
    <citation type="journal article" date="2001" name="Proc. Natl. Acad. Sci. U.S.A.">
        <title>Nucleotide sequence and predicted functions of the entire Sinorhizobium meliloti pSymA megaplasmid.</title>
        <authorList>
            <person name="Barnett M.J."/>
            <person name="Fisher R.F."/>
            <person name="Jones T."/>
            <person name="Komp C."/>
            <person name="Abola A.P."/>
            <person name="Barloy-Hubler F."/>
            <person name="Bowser L."/>
            <person name="Capela D."/>
            <person name="Galibert F."/>
            <person name="Gouzy J."/>
            <person name="Gurjal M."/>
            <person name="Hong A."/>
            <person name="Huizar L."/>
            <person name="Hyman R.W."/>
            <person name="Kahn D."/>
            <person name="Kahn M.L."/>
            <person name="Kalman S."/>
            <person name="Keating D.H."/>
            <person name="Palm C."/>
            <person name="Peck M.C."/>
            <person name="Surzycki R."/>
            <person name="Wells D.H."/>
            <person name="Yeh K.-C."/>
            <person name="Davis R.W."/>
            <person name="Federspiel N.A."/>
            <person name="Long S.R."/>
        </authorList>
    </citation>
    <scope>NUCLEOTIDE SEQUENCE [LARGE SCALE GENOMIC DNA]</scope>
    <source>
        <strain evidence="2 3">1021</strain>
        <plasmid evidence="3">Plasmid pSymA</plasmid>
    </source>
</reference>
<geneLocation type="plasmid" evidence="2 3">
    <name>pSymA</name>
</geneLocation>
<evidence type="ECO:0000313" key="3">
    <source>
        <dbReference type="Proteomes" id="UP000001976"/>
    </source>
</evidence>
<gene>
    <name evidence="2" type="ORF">SMa0983</name>
</gene>
<protein>
    <submittedName>
        <fullName evidence="2">Uncharacterized protein</fullName>
    </submittedName>
</protein>